<accession>A0A510E2Q3</accession>
<gene>
    <name evidence="1" type="ORF">IC007_0868</name>
</gene>
<reference evidence="2" key="1">
    <citation type="submission" date="2018-09" db="EMBL/GenBank/DDBJ databases">
        <title>Complete Genome Sequencing of Sulfolobus sp. JCM 16834.</title>
        <authorList>
            <person name="Kato S."/>
            <person name="Itoh T."/>
            <person name="Ohkuma M."/>
        </authorList>
    </citation>
    <scope>NUCLEOTIDE SEQUENCE [LARGE SCALE GENOMIC DNA]</scope>
    <source>
        <strain evidence="2">IC-007</strain>
    </source>
</reference>
<proteinExistence type="predicted"/>
<dbReference type="AlphaFoldDB" id="A0A510E2Q3"/>
<dbReference type="Proteomes" id="UP000325030">
    <property type="component" value="Chromosome"/>
</dbReference>
<dbReference type="EMBL" id="AP018930">
    <property type="protein sequence ID" value="BBG26360.1"/>
    <property type="molecule type" value="Genomic_DNA"/>
</dbReference>
<evidence type="ECO:0000313" key="2">
    <source>
        <dbReference type="Proteomes" id="UP000325030"/>
    </source>
</evidence>
<evidence type="ECO:0000313" key="1">
    <source>
        <dbReference type="EMBL" id="BBG26360.1"/>
    </source>
</evidence>
<dbReference type="PROSITE" id="PS51257">
    <property type="entry name" value="PROKAR_LIPOPROTEIN"/>
    <property type="match status" value="1"/>
</dbReference>
<sequence length="59" mass="6218">MYVKISLDLGCKSWVSTLGTGGTYACGEEPSVTLFHTVHQRTVPLDGTSAVGEGGSRFL</sequence>
<name>A0A510E2Q3_9CREN</name>
<organism evidence="1 2">
    <name type="scientific">Sulfuracidifex tepidarius</name>
    <dbReference type="NCBI Taxonomy" id="1294262"/>
    <lineage>
        <taxon>Archaea</taxon>
        <taxon>Thermoproteota</taxon>
        <taxon>Thermoprotei</taxon>
        <taxon>Sulfolobales</taxon>
        <taxon>Sulfolobaceae</taxon>
        <taxon>Sulfuracidifex</taxon>
    </lineage>
</organism>
<protein>
    <submittedName>
        <fullName evidence="1">Uncharacterized protein</fullName>
    </submittedName>
</protein>